<keyword evidence="3" id="KW-1185">Reference proteome</keyword>
<evidence type="ECO:0008006" key="4">
    <source>
        <dbReference type="Google" id="ProtNLM"/>
    </source>
</evidence>
<evidence type="ECO:0000256" key="1">
    <source>
        <dbReference type="SAM" id="Phobius"/>
    </source>
</evidence>
<proteinExistence type="predicted"/>
<name>A0A2P6P7R7_ROSCH</name>
<reference evidence="2 3" key="1">
    <citation type="journal article" date="2018" name="Nat. Genet.">
        <title>The Rosa genome provides new insights in the design of modern roses.</title>
        <authorList>
            <person name="Bendahmane M."/>
        </authorList>
    </citation>
    <scope>NUCLEOTIDE SEQUENCE [LARGE SCALE GENOMIC DNA]</scope>
    <source>
        <strain evidence="3">cv. Old Blush</strain>
    </source>
</reference>
<dbReference type="Proteomes" id="UP000238479">
    <property type="component" value="Chromosome 7"/>
</dbReference>
<dbReference type="Gramene" id="PRQ17975">
    <property type="protein sequence ID" value="PRQ17975"/>
    <property type="gene ID" value="RchiOBHm_Chr7g0200791"/>
</dbReference>
<comment type="caution">
    <text evidence="2">The sequence shown here is derived from an EMBL/GenBank/DDBJ whole genome shotgun (WGS) entry which is preliminary data.</text>
</comment>
<feature type="transmembrane region" description="Helical" evidence="1">
    <location>
        <begin position="38"/>
        <end position="59"/>
    </location>
</feature>
<sequence length="99" mass="10833">MRCRDALEGGGYGSGVAGGLVEWPGGGGLDPMVVSVLISWWCLLIVLNFCCVFCCNVLLGMWDLYNKISCWACGVAGWWRFRSRGGVCFNLLVVSFNRS</sequence>
<dbReference type="AlphaFoldDB" id="A0A2P6P7R7"/>
<evidence type="ECO:0000313" key="2">
    <source>
        <dbReference type="EMBL" id="PRQ17975.1"/>
    </source>
</evidence>
<gene>
    <name evidence="2" type="ORF">RchiOBHm_Chr7g0200791</name>
</gene>
<keyword evidence="1" id="KW-0472">Membrane</keyword>
<accession>A0A2P6P7R7</accession>
<keyword evidence="1" id="KW-1133">Transmembrane helix</keyword>
<evidence type="ECO:0000313" key="3">
    <source>
        <dbReference type="Proteomes" id="UP000238479"/>
    </source>
</evidence>
<organism evidence="2 3">
    <name type="scientific">Rosa chinensis</name>
    <name type="common">China rose</name>
    <dbReference type="NCBI Taxonomy" id="74649"/>
    <lineage>
        <taxon>Eukaryota</taxon>
        <taxon>Viridiplantae</taxon>
        <taxon>Streptophyta</taxon>
        <taxon>Embryophyta</taxon>
        <taxon>Tracheophyta</taxon>
        <taxon>Spermatophyta</taxon>
        <taxon>Magnoliopsida</taxon>
        <taxon>eudicotyledons</taxon>
        <taxon>Gunneridae</taxon>
        <taxon>Pentapetalae</taxon>
        <taxon>rosids</taxon>
        <taxon>fabids</taxon>
        <taxon>Rosales</taxon>
        <taxon>Rosaceae</taxon>
        <taxon>Rosoideae</taxon>
        <taxon>Rosoideae incertae sedis</taxon>
        <taxon>Rosa</taxon>
    </lineage>
</organism>
<dbReference type="EMBL" id="PDCK01000045">
    <property type="protein sequence ID" value="PRQ17975.1"/>
    <property type="molecule type" value="Genomic_DNA"/>
</dbReference>
<protein>
    <recommendedName>
        <fullName evidence="4">Transmembrane protein</fullName>
    </recommendedName>
</protein>
<keyword evidence="1" id="KW-0812">Transmembrane</keyword>